<dbReference type="InterPro" id="IPR011009">
    <property type="entry name" value="Kinase-like_dom_sf"/>
</dbReference>
<dbReference type="SUPFAM" id="SSF56112">
    <property type="entry name" value="Protein kinase-like (PK-like)"/>
    <property type="match status" value="1"/>
</dbReference>
<feature type="domain" description="Protein kinase" evidence="2">
    <location>
        <begin position="157"/>
        <end position="445"/>
    </location>
</feature>
<organism evidence="3 4">
    <name type="scientific">Tigriopus californicus</name>
    <name type="common">Marine copepod</name>
    <dbReference type="NCBI Taxonomy" id="6832"/>
    <lineage>
        <taxon>Eukaryota</taxon>
        <taxon>Metazoa</taxon>
        <taxon>Ecdysozoa</taxon>
        <taxon>Arthropoda</taxon>
        <taxon>Crustacea</taxon>
        <taxon>Multicrustacea</taxon>
        <taxon>Hexanauplia</taxon>
        <taxon>Copepoda</taxon>
        <taxon>Harpacticoida</taxon>
        <taxon>Harpacticidae</taxon>
        <taxon>Tigriopus</taxon>
    </lineage>
</organism>
<dbReference type="PANTHER" id="PTHR45890:SF1">
    <property type="entry name" value="AARF DOMAIN CONTAINING KINASE 2"/>
    <property type="match status" value="1"/>
</dbReference>
<gene>
    <name evidence="3" type="ORF">TCAL_11325</name>
</gene>
<dbReference type="EMBL" id="VCGU01000459">
    <property type="protein sequence ID" value="TRY62088.1"/>
    <property type="molecule type" value="Genomic_DNA"/>
</dbReference>
<dbReference type="GO" id="GO:0004672">
    <property type="term" value="F:protein kinase activity"/>
    <property type="evidence" value="ECO:0007669"/>
    <property type="project" value="InterPro"/>
</dbReference>
<dbReference type="AlphaFoldDB" id="A0A553N9H8"/>
<dbReference type="PROSITE" id="PS50011">
    <property type="entry name" value="PROTEIN_KINASE_DOM"/>
    <property type="match status" value="1"/>
</dbReference>
<proteinExistence type="inferred from homology"/>
<dbReference type="STRING" id="6832.A0A553N9H8"/>
<evidence type="ECO:0000313" key="3">
    <source>
        <dbReference type="EMBL" id="TRY62088.1"/>
    </source>
</evidence>
<evidence type="ECO:0000256" key="1">
    <source>
        <dbReference type="ARBA" id="ARBA00009670"/>
    </source>
</evidence>
<sequence>MFRAFHTALRISPKTIGLSVRSGLVLFGSRAALVEPANRNSLGNPVDIQFTRPITKNGSWVDSWQLALTNWQASLLTLLRALNLLRICFPLIILSPIAYYREGYRYTWFRRLVRTLEQCGPIFIKLGQWAATRRDLFPLSLCQELSVLHRSTQTHTWLETKDILESNLEQVHKAKLKSNDTMVAVKVLHPNIRHLFQQDLKVMQAIAKSVLWMAPNLKWLSPDESLREFAKLMDCQLNLKIEAQNLELLSRNFKSTSNVIFPKPVHHLCSEYVLVETFEEGIHIGDFIKDVDNLVHGDLHPGNILVRNEDPPRIVILDPGIVSSLSTHDMGNFKSVFKAVISGDGSRVGHLFLERSFNQCQSPEKFVKEMESIVLEARSQQLSLNRLDVSKLLTKVFNTLLVHEVKLESNFASVILAILVLEGLGRTLDPDLDLVIKATPYVMRS</sequence>
<comment type="caution">
    <text evidence="3">The sequence shown here is derived from an EMBL/GenBank/DDBJ whole genome shotgun (WGS) entry which is preliminary data.</text>
</comment>
<protein>
    <recommendedName>
        <fullName evidence="2">Protein kinase domain-containing protein</fullName>
    </recommendedName>
</protein>
<accession>A0A553N9H8</accession>
<dbReference type="Proteomes" id="UP000318571">
    <property type="component" value="Chromosome 8"/>
</dbReference>
<reference evidence="3 4" key="1">
    <citation type="journal article" date="2018" name="Nat. Ecol. Evol.">
        <title>Genomic signatures of mitonuclear coevolution across populations of Tigriopus californicus.</title>
        <authorList>
            <person name="Barreto F.S."/>
            <person name="Watson E.T."/>
            <person name="Lima T.G."/>
            <person name="Willett C.S."/>
            <person name="Edmands S."/>
            <person name="Li W."/>
            <person name="Burton R.S."/>
        </authorList>
    </citation>
    <scope>NUCLEOTIDE SEQUENCE [LARGE SCALE GENOMIC DNA]</scope>
    <source>
        <strain evidence="3 4">San Diego</strain>
    </source>
</reference>
<evidence type="ECO:0000259" key="2">
    <source>
        <dbReference type="PROSITE" id="PS50011"/>
    </source>
</evidence>
<dbReference type="InterPro" id="IPR052402">
    <property type="entry name" value="ADCK_kinase"/>
</dbReference>
<dbReference type="Pfam" id="PF03109">
    <property type="entry name" value="ABC1"/>
    <property type="match status" value="2"/>
</dbReference>
<comment type="similarity">
    <text evidence="1">Belongs to the protein kinase superfamily. ADCK protein kinase family.</text>
</comment>
<dbReference type="InterPro" id="IPR004147">
    <property type="entry name" value="ABC1_dom"/>
</dbReference>
<dbReference type="OMA" id="THTWLET"/>
<name>A0A553N9H8_TIGCA</name>
<evidence type="ECO:0000313" key="4">
    <source>
        <dbReference type="Proteomes" id="UP000318571"/>
    </source>
</evidence>
<keyword evidence="4" id="KW-1185">Reference proteome</keyword>
<dbReference type="InterPro" id="IPR000719">
    <property type="entry name" value="Prot_kinase_dom"/>
</dbReference>
<dbReference type="GO" id="GO:0005524">
    <property type="term" value="F:ATP binding"/>
    <property type="evidence" value="ECO:0007669"/>
    <property type="project" value="InterPro"/>
</dbReference>
<dbReference type="PANTHER" id="PTHR45890">
    <property type="entry name" value="AARF DOMAIN CONTAINING KINASE 2 (PREDICTED)"/>
    <property type="match status" value="1"/>
</dbReference>